<feature type="transmembrane region" description="Helical" evidence="1">
    <location>
        <begin position="121"/>
        <end position="141"/>
    </location>
</feature>
<feature type="transmembrane region" description="Helical" evidence="1">
    <location>
        <begin position="45"/>
        <end position="71"/>
    </location>
</feature>
<reference evidence="3" key="2">
    <citation type="submission" date="2016-04" db="UniProtKB">
        <authorList>
            <consortium name="WormBaseParasite"/>
        </authorList>
    </citation>
    <scope>IDENTIFICATION</scope>
</reference>
<reference evidence="2" key="1">
    <citation type="submission" date="2012-09" db="EMBL/GenBank/DDBJ databases">
        <authorList>
            <person name="Martin A.A."/>
        </authorList>
    </citation>
    <scope>NUCLEOTIDE SEQUENCE</scope>
</reference>
<keyword evidence="1" id="KW-0812">Transmembrane</keyword>
<feature type="transmembrane region" description="Helical" evidence="1">
    <location>
        <begin position="12"/>
        <end position="33"/>
    </location>
</feature>
<evidence type="ECO:0000256" key="1">
    <source>
        <dbReference type="SAM" id="Phobius"/>
    </source>
</evidence>
<dbReference type="PANTHER" id="PTHR47518">
    <property type="entry name" value="SERPENTINE RECEPTOR CLASS EPSILON-13-RELATED"/>
    <property type="match status" value="1"/>
</dbReference>
<feature type="transmembrane region" description="Helical" evidence="1">
    <location>
        <begin position="91"/>
        <end position="109"/>
    </location>
</feature>
<dbReference type="InterPro" id="IPR052854">
    <property type="entry name" value="Serpentine_rcpt_epsilon"/>
</dbReference>
<organism evidence="2 3">
    <name type="scientific">Angiostrongylus cantonensis</name>
    <name type="common">Rat lungworm</name>
    <dbReference type="NCBI Taxonomy" id="6313"/>
    <lineage>
        <taxon>Eukaryota</taxon>
        <taxon>Metazoa</taxon>
        <taxon>Ecdysozoa</taxon>
        <taxon>Nematoda</taxon>
        <taxon>Chromadorea</taxon>
        <taxon>Rhabditida</taxon>
        <taxon>Rhabditina</taxon>
        <taxon>Rhabditomorpha</taxon>
        <taxon>Strongyloidea</taxon>
        <taxon>Metastrongylidae</taxon>
        <taxon>Angiostrongylus</taxon>
    </lineage>
</organism>
<proteinExistence type="predicted"/>
<dbReference type="WBParaSite" id="ACAC_0000859001-mRNA-1">
    <property type="protein sequence ID" value="ACAC_0000859001-mRNA-1"/>
    <property type="gene ID" value="ACAC_0000859001"/>
</dbReference>
<name>A0A0K0DD48_ANGCA</name>
<sequence length="250" mass="28178">MANETCSSTIVVVSSVFPILLHVISITLTSRALQIQYGLRKMFHPFFSLLLSLLLLGYIVCSASSFIGSVLQMLAASEKIIVITTSAYYSFYFYITGMICCCVIERLVATIMMSTYEHNRQWFPVLLSQPFAIALGIASIFMGDEMVRAFSTLAFYLLNILISAVLEFLIPISLLFSHPVYRRQSVLRYERELMRISRSSVKDKTLPKVVVPEGKTKKLVRKNGMTHSFTAFKLDKTLNANLAYAMVFGD</sequence>
<evidence type="ECO:0000313" key="3">
    <source>
        <dbReference type="WBParaSite" id="ACAC_0000859001-mRNA-1"/>
    </source>
</evidence>
<dbReference type="STRING" id="6313.A0A0K0DD48"/>
<keyword evidence="1" id="KW-1133">Transmembrane helix</keyword>
<accession>A0A0K0DD48</accession>
<dbReference type="Proteomes" id="UP000035642">
    <property type="component" value="Unassembled WGS sequence"/>
</dbReference>
<dbReference type="AlphaFoldDB" id="A0A0K0DD48"/>
<protein>
    <submittedName>
        <fullName evidence="3">G protein-coupled receptor</fullName>
    </submittedName>
</protein>
<dbReference type="PANTHER" id="PTHR47518:SF9">
    <property type="entry name" value="SERPENTINE RECEPTOR, CLASS T"/>
    <property type="match status" value="1"/>
</dbReference>
<feature type="transmembrane region" description="Helical" evidence="1">
    <location>
        <begin position="153"/>
        <end position="176"/>
    </location>
</feature>
<keyword evidence="1" id="KW-0472">Membrane</keyword>
<evidence type="ECO:0000313" key="2">
    <source>
        <dbReference type="Proteomes" id="UP000035642"/>
    </source>
</evidence>
<keyword evidence="2" id="KW-1185">Reference proteome</keyword>